<name>A0ABS3S4B7_9ACTN</name>
<feature type="compositionally biased region" description="Acidic residues" evidence="1">
    <location>
        <begin position="84"/>
        <end position="98"/>
    </location>
</feature>
<evidence type="ECO:0000313" key="2">
    <source>
        <dbReference type="EMBL" id="MBO2463090.1"/>
    </source>
</evidence>
<keyword evidence="3" id="KW-1185">Reference proteome</keyword>
<comment type="caution">
    <text evidence="2">The sequence shown here is derived from an EMBL/GenBank/DDBJ whole genome shotgun (WGS) entry which is preliminary data.</text>
</comment>
<feature type="region of interest" description="Disordered" evidence="1">
    <location>
        <begin position="78"/>
        <end position="118"/>
    </location>
</feature>
<accession>A0ABS3S4B7</accession>
<proteinExistence type="predicted"/>
<dbReference type="EMBL" id="JAGEPF010000025">
    <property type="protein sequence ID" value="MBO2463090.1"/>
    <property type="molecule type" value="Genomic_DNA"/>
</dbReference>
<reference evidence="2 3" key="1">
    <citation type="submission" date="2021-03" db="EMBL/GenBank/DDBJ databases">
        <title>Actinomadura violae sp. nov., isolated from lichen in Thailand.</title>
        <authorList>
            <person name="Kanchanasin P."/>
            <person name="Saeng-In P."/>
            <person name="Phongsopitanun W."/>
            <person name="Yuki M."/>
            <person name="Kudo T."/>
            <person name="Ohkuma M."/>
            <person name="Tanasupawat S."/>
        </authorList>
    </citation>
    <scope>NUCLEOTIDE SEQUENCE [LARGE SCALE GENOMIC DNA]</scope>
    <source>
        <strain evidence="2 3">LCR2-06</strain>
    </source>
</reference>
<dbReference type="Proteomes" id="UP000680206">
    <property type="component" value="Unassembled WGS sequence"/>
</dbReference>
<protein>
    <submittedName>
        <fullName evidence="2">Uncharacterized protein</fullName>
    </submittedName>
</protein>
<gene>
    <name evidence="2" type="ORF">J4709_36540</name>
</gene>
<evidence type="ECO:0000256" key="1">
    <source>
        <dbReference type="SAM" id="MobiDB-lite"/>
    </source>
</evidence>
<sequence>MRERLRGFAARSPRPFVVSAADGTGDRLAVEAGLRARRWRPAVSPAETGVLVVCGHPGEALAEAIDVVWSAMPGPRARIRPDELDGIEPDGLESDGLESDGAPRGAASPSDDVGMADRADDRDGLRLDVLHVPLGPVLADWPAGLRLDLALQGDVVQSAEAVIVDAGGGSFWAGREAARRLDGAARFLRVAGWADAARRAAVLRDDVLDGRPVRDRFEALERTVRRSRLLRWMTRGVGNLAPDAVERHGVPAWCVGDVAGRLDGWLREIGAALDGGGTPGGHDRDEALVSVLPELVTGADLGQARLIVASLDPDLAAVTARA</sequence>
<organism evidence="2 3">
    <name type="scientific">Actinomadura violacea</name>
    <dbReference type="NCBI Taxonomy" id="2819934"/>
    <lineage>
        <taxon>Bacteria</taxon>
        <taxon>Bacillati</taxon>
        <taxon>Actinomycetota</taxon>
        <taxon>Actinomycetes</taxon>
        <taxon>Streptosporangiales</taxon>
        <taxon>Thermomonosporaceae</taxon>
        <taxon>Actinomadura</taxon>
    </lineage>
</organism>
<evidence type="ECO:0000313" key="3">
    <source>
        <dbReference type="Proteomes" id="UP000680206"/>
    </source>
</evidence>